<sequence length="326" mass="36720">MSGLRTSIWAPGSHCSPNSNCPGYSSSTLPKVAPVRENVPASTTHSHPLRELSKNQATEATREIVLNDGLSQNELRKSSGGLSASRWAPRDYPGRSKAANRQEVWTMVAPISQPISMSHTHNTSPPGCSSPDLGLPYEVQHYILGMMQRIMEEGCFAFASRWIPDVLQRNKWTCSEAVELSTWRTILSENVPVAALTPHSRPLHRCLADAVRIRNSATHRHLCSCGELLRMARQAEDLMCLFSDQTRQVKFHRLWTELCDWRKLSAMDMQAARRKLEMALQEIGERPMDDDMDWTPNEISLQEITAAEVKLGEVENYDIHDAMEID</sequence>
<dbReference type="EMBL" id="CP063406">
    <property type="protein sequence ID" value="QSZ30595.1"/>
    <property type="molecule type" value="Genomic_DNA"/>
</dbReference>
<dbReference type="AlphaFoldDB" id="A0A8A3NY46"/>
<name>A0A8A3NY46_9HELO</name>
<evidence type="ECO:0000256" key="1">
    <source>
        <dbReference type="SAM" id="MobiDB-lite"/>
    </source>
</evidence>
<dbReference type="OrthoDB" id="294702at2759"/>
<accession>A0A8A3NY46</accession>
<feature type="region of interest" description="Disordered" evidence="1">
    <location>
        <begin position="38"/>
        <end position="95"/>
    </location>
</feature>
<evidence type="ECO:0000313" key="2">
    <source>
        <dbReference type="EMBL" id="QSZ30595.1"/>
    </source>
</evidence>
<dbReference type="Proteomes" id="UP000672032">
    <property type="component" value="Chromosome 2"/>
</dbReference>
<organism evidence="2 3">
    <name type="scientific">Monilinia vaccinii-corymbosi</name>
    <dbReference type="NCBI Taxonomy" id="61207"/>
    <lineage>
        <taxon>Eukaryota</taxon>
        <taxon>Fungi</taxon>
        <taxon>Dikarya</taxon>
        <taxon>Ascomycota</taxon>
        <taxon>Pezizomycotina</taxon>
        <taxon>Leotiomycetes</taxon>
        <taxon>Helotiales</taxon>
        <taxon>Sclerotiniaceae</taxon>
        <taxon>Monilinia</taxon>
    </lineage>
</organism>
<keyword evidence="3" id="KW-1185">Reference proteome</keyword>
<evidence type="ECO:0000313" key="3">
    <source>
        <dbReference type="Proteomes" id="UP000672032"/>
    </source>
</evidence>
<proteinExistence type="predicted"/>
<reference evidence="2" key="1">
    <citation type="submission" date="2020-10" db="EMBL/GenBank/DDBJ databases">
        <title>Genome Sequence of Monilinia vaccinii-corymbosi Sheds Light on Mummy Berry Disease Infection of Blueberry and Mating Type.</title>
        <authorList>
            <person name="Yow A.G."/>
            <person name="Zhang Y."/>
            <person name="Bansal K."/>
            <person name="Eacker S.M."/>
            <person name="Sullivan S."/>
            <person name="Liachko I."/>
            <person name="Cubeta M.A."/>
            <person name="Rollins J.A."/>
            <person name="Ashrafi H."/>
        </authorList>
    </citation>
    <scope>NUCLEOTIDE SEQUENCE</scope>
    <source>
        <strain evidence="2">RL-1</strain>
    </source>
</reference>
<gene>
    <name evidence="2" type="ORF">DSL72_000152</name>
</gene>
<protein>
    <submittedName>
        <fullName evidence="2">Uncharacterized protein</fullName>
    </submittedName>
</protein>